<dbReference type="AlphaFoldDB" id="G4CLT6"/>
<gene>
    <name evidence="1" type="ORF">HMPREF9370_0045</name>
</gene>
<evidence type="ECO:0000313" key="1">
    <source>
        <dbReference type="EMBL" id="EGZ51294.1"/>
    </source>
</evidence>
<sequence>MENAVTYNFNSWSDYETYLKNNGIGCEQVIPMLAEAGLLGDKADAYPTASSATSQQAESILEQLTASPNYQYFWLNEDVYHDGNCGEVFSQMLSFAAPEWQVSWQAGNTGSNAVELNPLPEWASKVATTPILIQTGHQTYSINIFSANCCKFSYKAIAQELAYWVNELLAHEQNSTRLYIFCLEDEGEEVIQLIRANKAQQQNMDISFPLSLPQFEIDAFKPVDIAAQLADIRTIYDTWVAQGSYPKLAGSRVPLLKTHFNISQEAYTWLRDARDDMHEMMLADSSQLPEAFAPLRGLSGLERIREIHNLFVAVARQFIFDQDAFAYRYKLCPLFTSEQMQLLRRQYASDEQMIEALLSDENLYAQTSHGAEPYLHKLLPVGSA</sequence>
<organism evidence="1 2">
    <name type="scientific">Neisseria wadsworthii 9715</name>
    <dbReference type="NCBI Taxonomy" id="1030841"/>
    <lineage>
        <taxon>Bacteria</taxon>
        <taxon>Pseudomonadati</taxon>
        <taxon>Pseudomonadota</taxon>
        <taxon>Betaproteobacteria</taxon>
        <taxon>Neisseriales</taxon>
        <taxon>Neisseriaceae</taxon>
        <taxon>Neisseria</taxon>
    </lineage>
</organism>
<comment type="caution">
    <text evidence="1">The sequence shown here is derived from an EMBL/GenBank/DDBJ whole genome shotgun (WGS) entry which is preliminary data.</text>
</comment>
<reference evidence="1 2" key="1">
    <citation type="submission" date="2011-06" db="EMBL/GenBank/DDBJ databases">
        <authorList>
            <person name="Muzny D."/>
            <person name="Qin X."/>
            <person name="Deng J."/>
            <person name="Jiang H."/>
            <person name="Liu Y."/>
            <person name="Qu J."/>
            <person name="Song X.-Z."/>
            <person name="Zhang L."/>
            <person name="Thornton R."/>
            <person name="Coyle M."/>
            <person name="Francisco L."/>
            <person name="Jackson L."/>
            <person name="Javaid M."/>
            <person name="Korchina V."/>
            <person name="Kovar C."/>
            <person name="Mata R."/>
            <person name="Mathew T."/>
            <person name="Ngo R."/>
            <person name="Nguyen L."/>
            <person name="Nguyen N."/>
            <person name="Okwuonu G."/>
            <person name="Ongeri F."/>
            <person name="Pham C."/>
            <person name="Simmons D."/>
            <person name="Wilczek-Boney K."/>
            <person name="Hale W."/>
            <person name="Jakkamsetti A."/>
            <person name="Pham P."/>
            <person name="Ruth R."/>
            <person name="San Lucas F."/>
            <person name="Warren J."/>
            <person name="Zhang J."/>
            <person name="Zhao Z."/>
            <person name="Zhou C."/>
            <person name="Zhu D."/>
            <person name="Lee S."/>
            <person name="Bess C."/>
            <person name="Blankenburg K."/>
            <person name="Forbes L."/>
            <person name="Fu Q."/>
            <person name="Gubbala S."/>
            <person name="Hirani K."/>
            <person name="Jayaseelan J.C."/>
            <person name="Lara F."/>
            <person name="Munidasa M."/>
            <person name="Palculict T."/>
            <person name="Patil S."/>
            <person name="Pu L.-L."/>
            <person name="Saada N."/>
            <person name="Tang L."/>
            <person name="Weissenberger G."/>
            <person name="Zhu Y."/>
            <person name="Hemphill L."/>
            <person name="Shang Y."/>
            <person name="Youmans B."/>
            <person name="Ayvaz T."/>
            <person name="Ross M."/>
            <person name="Santibanez J."/>
            <person name="Aqrawi P."/>
            <person name="Gross S."/>
            <person name="Joshi V."/>
            <person name="Fowler G."/>
            <person name="Nazareth L."/>
            <person name="Reid J."/>
            <person name="Worley K."/>
            <person name="Petrosino J."/>
            <person name="Highlander S."/>
            <person name="Gibbs R."/>
        </authorList>
    </citation>
    <scope>NUCLEOTIDE SEQUENCE [LARGE SCALE GENOMIC DNA]</scope>
    <source>
        <strain evidence="1 2">9715</strain>
    </source>
</reference>
<proteinExistence type="predicted"/>
<dbReference type="EMBL" id="AGAZ01000002">
    <property type="protein sequence ID" value="EGZ51294.1"/>
    <property type="molecule type" value="Genomic_DNA"/>
</dbReference>
<dbReference type="Proteomes" id="UP000005336">
    <property type="component" value="Unassembled WGS sequence"/>
</dbReference>
<name>G4CLT6_9NEIS</name>
<evidence type="ECO:0000313" key="2">
    <source>
        <dbReference type="Proteomes" id="UP000005336"/>
    </source>
</evidence>
<keyword evidence="2" id="KW-1185">Reference proteome</keyword>
<accession>G4CLT6</accession>
<protein>
    <submittedName>
        <fullName evidence="1">Uncharacterized protein</fullName>
    </submittedName>
</protein>
<dbReference type="HOGENOM" id="CLU_719293_0_0_4"/>
<dbReference type="PATRIC" id="fig|1030841.3.peg.47"/>